<evidence type="ECO:0000313" key="3">
    <source>
        <dbReference type="Proteomes" id="UP000630936"/>
    </source>
</evidence>
<accession>A0A918Q828</accession>
<feature type="region of interest" description="Disordered" evidence="1">
    <location>
        <begin position="155"/>
        <end position="180"/>
    </location>
</feature>
<sequence length="335" mass="37610">MTLATGTGLKALLETETTVHVRPRYEGSNINTWIGFKHVNYMVEEAVLEHFRSAGLPSRELFEELGLGLDLVDLDTRILHAFHQDDVARATVRPVTEGGDTLIGLAVTLFVERDGKEVKAVTSKVRVSLRIDSYLPAEGIPAELERFAVPRISDSAGRSEHDGREVSALPAAPLSDGRGTTGDDPVLELLTSGANAFGWKWRIPYPYCHFNERLQLSGYLRQVEEVVDLFLADRGISIKTLLDDRRWIPVVPHSRVRLLDEALMEEDLYTVFTVEEVFKDFTYTARTDFYVVRDGRLVQTATGRITHGYAVFENRRDWSLVSFDERVLNALGGTS</sequence>
<evidence type="ECO:0000256" key="1">
    <source>
        <dbReference type="SAM" id="MobiDB-lite"/>
    </source>
</evidence>
<evidence type="ECO:0008006" key="4">
    <source>
        <dbReference type="Google" id="ProtNLM"/>
    </source>
</evidence>
<keyword evidence="3" id="KW-1185">Reference proteome</keyword>
<dbReference type="Gene3D" id="3.10.129.10">
    <property type="entry name" value="Hotdog Thioesterase"/>
    <property type="match status" value="1"/>
</dbReference>
<protein>
    <recommendedName>
        <fullName evidence="4">Thioesterase</fullName>
    </recommendedName>
</protein>
<reference evidence="2" key="2">
    <citation type="submission" date="2020-09" db="EMBL/GenBank/DDBJ databases">
        <authorList>
            <person name="Sun Q."/>
            <person name="Ohkuma M."/>
        </authorList>
    </citation>
    <scope>NUCLEOTIDE SEQUENCE</scope>
    <source>
        <strain evidence="2">JCM 4988</strain>
    </source>
</reference>
<dbReference type="Pfam" id="PF13279">
    <property type="entry name" value="4HBT_2"/>
    <property type="match status" value="1"/>
</dbReference>
<dbReference type="Proteomes" id="UP000630936">
    <property type="component" value="Unassembled WGS sequence"/>
</dbReference>
<organism evidence="2 3">
    <name type="scientific">Streptomyces inusitatus</name>
    <dbReference type="NCBI Taxonomy" id="68221"/>
    <lineage>
        <taxon>Bacteria</taxon>
        <taxon>Bacillati</taxon>
        <taxon>Actinomycetota</taxon>
        <taxon>Actinomycetes</taxon>
        <taxon>Kitasatosporales</taxon>
        <taxon>Streptomycetaceae</taxon>
        <taxon>Streptomyces</taxon>
    </lineage>
</organism>
<proteinExistence type="predicted"/>
<comment type="caution">
    <text evidence="2">The sequence shown here is derived from an EMBL/GenBank/DDBJ whole genome shotgun (WGS) entry which is preliminary data.</text>
</comment>
<gene>
    <name evidence="2" type="ORF">GCM10010387_32460</name>
</gene>
<dbReference type="EMBL" id="BMWG01000008">
    <property type="protein sequence ID" value="GGZ35784.1"/>
    <property type="molecule type" value="Genomic_DNA"/>
</dbReference>
<dbReference type="SUPFAM" id="SSF54637">
    <property type="entry name" value="Thioesterase/thiol ester dehydrase-isomerase"/>
    <property type="match status" value="2"/>
</dbReference>
<dbReference type="AlphaFoldDB" id="A0A918Q828"/>
<reference evidence="2" key="1">
    <citation type="journal article" date="2014" name="Int. J. Syst. Evol. Microbiol.">
        <title>Complete genome sequence of Corynebacterium casei LMG S-19264T (=DSM 44701T), isolated from a smear-ripened cheese.</title>
        <authorList>
            <consortium name="US DOE Joint Genome Institute (JGI-PGF)"/>
            <person name="Walter F."/>
            <person name="Albersmeier A."/>
            <person name="Kalinowski J."/>
            <person name="Ruckert C."/>
        </authorList>
    </citation>
    <scope>NUCLEOTIDE SEQUENCE</scope>
    <source>
        <strain evidence="2">JCM 4988</strain>
    </source>
</reference>
<dbReference type="InterPro" id="IPR029069">
    <property type="entry name" value="HotDog_dom_sf"/>
</dbReference>
<name>A0A918Q828_9ACTN</name>
<dbReference type="RefSeq" id="WP_190123795.1">
    <property type="nucleotide sequence ID" value="NZ_BMWG01000008.1"/>
</dbReference>
<evidence type="ECO:0000313" key="2">
    <source>
        <dbReference type="EMBL" id="GGZ35784.1"/>
    </source>
</evidence>